<dbReference type="SUPFAM" id="SSF53448">
    <property type="entry name" value="Nucleotide-diphospho-sugar transferases"/>
    <property type="match status" value="1"/>
</dbReference>
<evidence type="ECO:0000256" key="5">
    <source>
        <dbReference type="ARBA" id="ARBA00022989"/>
    </source>
</evidence>
<comment type="subcellular location">
    <subcellularLocation>
        <location evidence="1">Membrane</location>
        <topology evidence="1">Multi-pass membrane protein</topology>
    </subcellularLocation>
</comment>
<keyword evidence="9" id="KW-1185">Reference proteome</keyword>
<gene>
    <name evidence="8" type="ORF">GCM10011529_23740</name>
</gene>
<accession>A0A916ZW09</accession>
<keyword evidence="2" id="KW-0328">Glycosyltransferase</keyword>
<dbReference type="GO" id="GO:0016757">
    <property type="term" value="F:glycosyltransferase activity"/>
    <property type="evidence" value="ECO:0007669"/>
    <property type="project" value="UniProtKB-KW"/>
</dbReference>
<evidence type="ECO:0000256" key="3">
    <source>
        <dbReference type="ARBA" id="ARBA00022679"/>
    </source>
</evidence>
<evidence type="ECO:0000256" key="1">
    <source>
        <dbReference type="ARBA" id="ARBA00004141"/>
    </source>
</evidence>
<proteinExistence type="predicted"/>
<evidence type="ECO:0000256" key="6">
    <source>
        <dbReference type="ARBA" id="ARBA00023136"/>
    </source>
</evidence>
<dbReference type="PANTHER" id="PTHR43867:SF2">
    <property type="entry name" value="CELLULOSE SYNTHASE CATALYTIC SUBUNIT A [UDP-FORMING]"/>
    <property type="match status" value="1"/>
</dbReference>
<evidence type="ECO:0000256" key="7">
    <source>
        <dbReference type="SAM" id="Phobius"/>
    </source>
</evidence>
<comment type="caution">
    <text evidence="8">The sequence shown here is derived from an EMBL/GenBank/DDBJ whole genome shotgun (WGS) entry which is preliminary data.</text>
</comment>
<dbReference type="InterPro" id="IPR050321">
    <property type="entry name" value="Glycosyltr_2/OpgH_subfam"/>
</dbReference>
<dbReference type="EMBL" id="BMJM01000008">
    <property type="protein sequence ID" value="GGE16555.1"/>
    <property type="molecule type" value="Genomic_DNA"/>
</dbReference>
<feature type="transmembrane region" description="Helical" evidence="7">
    <location>
        <begin position="20"/>
        <end position="42"/>
    </location>
</feature>
<keyword evidence="4 7" id="KW-0812">Transmembrane</keyword>
<sequence>MEDSGPILLAFWHISLRELLFVIALGVTLSGLDDLFIDAVYFTRTLWRRLTIYTRHDRASAESLRRFDPGPIAIFIPAWDEAAVIGAMLRFSLTHLDYDRYRIFVGLYPNDPEGRAAVAAVGDHRVQAVLCRRPGPTTKADCLNRLWHAMLAREALVGERYKAVVLHDAEDVIHPQELWIYDALIPRLAMVQLPVLPLPDTGSRWISGHYADEFAENHTKDMVVREALGAAVPSAGVACAIDRAALGMIADRAGADAASHDSTGYDRPGPFNAASLTEDYELGYRIKALGGRGALVRLRSGDEPVVVATREHFPDNFDAALRQKSRWLVGIALSGWDRIGWPGGLADRYLLLRDRKSLLAALLTLLAYLAAVMVLIDIWLRQAYPMAAALPPLAGRLVTAMLWFNAALLAWRLLMRAAFTAHAYGPIEGIRAIPRALTSNVINAAAAWSAARRYHAIVRGNRAQTWDKTEHRFPPYDPRTPPTSQ</sequence>
<dbReference type="InterPro" id="IPR029044">
    <property type="entry name" value="Nucleotide-diphossugar_trans"/>
</dbReference>
<dbReference type="Pfam" id="PF13641">
    <property type="entry name" value="Glyco_tranf_2_3"/>
    <property type="match status" value="1"/>
</dbReference>
<feature type="transmembrane region" description="Helical" evidence="7">
    <location>
        <begin position="358"/>
        <end position="381"/>
    </location>
</feature>
<reference evidence="8" key="2">
    <citation type="submission" date="2020-09" db="EMBL/GenBank/DDBJ databases">
        <authorList>
            <person name="Sun Q."/>
            <person name="Zhou Y."/>
        </authorList>
    </citation>
    <scope>NUCLEOTIDE SEQUENCE</scope>
    <source>
        <strain evidence="8">CGMCC 1.15519</strain>
    </source>
</reference>
<evidence type="ECO:0000313" key="9">
    <source>
        <dbReference type="Proteomes" id="UP000635071"/>
    </source>
</evidence>
<keyword evidence="3" id="KW-0808">Transferase</keyword>
<keyword evidence="6 7" id="KW-0472">Membrane</keyword>
<evidence type="ECO:0008006" key="10">
    <source>
        <dbReference type="Google" id="ProtNLM"/>
    </source>
</evidence>
<protein>
    <recommendedName>
        <fullName evidence="10">Glycosyl transferase family protein</fullName>
    </recommendedName>
</protein>
<evidence type="ECO:0000256" key="4">
    <source>
        <dbReference type="ARBA" id="ARBA00022692"/>
    </source>
</evidence>
<dbReference type="GO" id="GO:0016020">
    <property type="term" value="C:membrane"/>
    <property type="evidence" value="ECO:0007669"/>
    <property type="project" value="UniProtKB-SubCell"/>
</dbReference>
<dbReference type="Proteomes" id="UP000635071">
    <property type="component" value="Unassembled WGS sequence"/>
</dbReference>
<dbReference type="AlphaFoldDB" id="A0A916ZW09"/>
<organism evidence="8 9">
    <name type="scientific">Sandarakinorhabdus glacialis</name>
    <dbReference type="NCBI Taxonomy" id="1614636"/>
    <lineage>
        <taxon>Bacteria</taxon>
        <taxon>Pseudomonadati</taxon>
        <taxon>Pseudomonadota</taxon>
        <taxon>Alphaproteobacteria</taxon>
        <taxon>Sphingomonadales</taxon>
        <taxon>Sphingosinicellaceae</taxon>
        <taxon>Sandarakinorhabdus</taxon>
    </lineage>
</organism>
<evidence type="ECO:0000313" key="8">
    <source>
        <dbReference type="EMBL" id="GGE16555.1"/>
    </source>
</evidence>
<name>A0A916ZW09_9SPHN</name>
<dbReference type="PANTHER" id="PTHR43867">
    <property type="entry name" value="CELLULOSE SYNTHASE CATALYTIC SUBUNIT A [UDP-FORMING]"/>
    <property type="match status" value="1"/>
</dbReference>
<feature type="transmembrane region" description="Helical" evidence="7">
    <location>
        <begin position="393"/>
        <end position="414"/>
    </location>
</feature>
<dbReference type="RefSeq" id="WP_243450730.1">
    <property type="nucleotide sequence ID" value="NZ_BMJM01000008.1"/>
</dbReference>
<keyword evidence="5 7" id="KW-1133">Transmembrane helix</keyword>
<dbReference type="Gene3D" id="3.90.550.10">
    <property type="entry name" value="Spore Coat Polysaccharide Biosynthesis Protein SpsA, Chain A"/>
    <property type="match status" value="1"/>
</dbReference>
<evidence type="ECO:0000256" key="2">
    <source>
        <dbReference type="ARBA" id="ARBA00022676"/>
    </source>
</evidence>
<dbReference type="NCBIfam" id="NF011307">
    <property type="entry name" value="PRK14716.1-5"/>
    <property type="match status" value="1"/>
</dbReference>
<reference evidence="8" key="1">
    <citation type="journal article" date="2014" name="Int. J. Syst. Evol. Microbiol.">
        <title>Complete genome sequence of Corynebacterium casei LMG S-19264T (=DSM 44701T), isolated from a smear-ripened cheese.</title>
        <authorList>
            <consortium name="US DOE Joint Genome Institute (JGI-PGF)"/>
            <person name="Walter F."/>
            <person name="Albersmeier A."/>
            <person name="Kalinowski J."/>
            <person name="Ruckert C."/>
        </authorList>
    </citation>
    <scope>NUCLEOTIDE SEQUENCE</scope>
    <source>
        <strain evidence="8">CGMCC 1.15519</strain>
    </source>
</reference>